<keyword evidence="1" id="KW-0812">Transmembrane</keyword>
<accession>A0A7U4E9I1</accession>
<proteinExistence type="predicted"/>
<organism evidence="2 3">
    <name type="scientific">Mycoplasma putrefaciens (strain ATCC 15718 / NCTC 10155 / C30 KS-1 / KS-1)</name>
    <dbReference type="NCBI Taxonomy" id="743965"/>
    <lineage>
        <taxon>Bacteria</taxon>
        <taxon>Bacillati</taxon>
        <taxon>Mycoplasmatota</taxon>
        <taxon>Mollicutes</taxon>
        <taxon>Mycoplasmataceae</taxon>
        <taxon>Mycoplasma</taxon>
    </lineage>
</organism>
<feature type="transmembrane region" description="Helical" evidence="1">
    <location>
        <begin position="65"/>
        <end position="87"/>
    </location>
</feature>
<evidence type="ECO:0000256" key="1">
    <source>
        <dbReference type="SAM" id="Phobius"/>
    </source>
</evidence>
<protein>
    <submittedName>
        <fullName evidence="2">Uncharacterized protein</fullName>
    </submittedName>
</protein>
<gene>
    <name evidence="2" type="ordered locus">MPUT_0116</name>
</gene>
<evidence type="ECO:0000313" key="3">
    <source>
        <dbReference type="Proteomes" id="UP000008907"/>
    </source>
</evidence>
<evidence type="ECO:0000313" key="2">
    <source>
        <dbReference type="EMBL" id="AEM68520.1"/>
    </source>
</evidence>
<keyword evidence="1" id="KW-1133">Transmembrane helix</keyword>
<dbReference type="RefSeq" id="WP_014034876.1">
    <property type="nucleotide sequence ID" value="NC_015946.1"/>
</dbReference>
<dbReference type="EMBL" id="CP003021">
    <property type="protein sequence ID" value="AEM68520.1"/>
    <property type="molecule type" value="Genomic_DNA"/>
</dbReference>
<dbReference type="AlphaFoldDB" id="A0A7U4E9I1"/>
<dbReference type="Proteomes" id="UP000008907">
    <property type="component" value="Chromosome"/>
</dbReference>
<dbReference type="KEGG" id="mpf:MPUT_0116"/>
<reference evidence="2 3" key="1">
    <citation type="journal article" date="2011" name="J. Bacteriol.">
        <title>Genome Sequence of Mycoplasma putrefaciens Type Strain KS1.</title>
        <authorList>
            <person name="Calcutt M.J."/>
            <person name="Foecking M.F."/>
        </authorList>
    </citation>
    <scope>NUCLEOTIDE SEQUENCE [LARGE SCALE GENOMIC DNA]</scope>
    <source>
        <strain evidence="3">ATCC 15718 / NCTC 10155 / C30 KS-1 / KS-1</strain>
    </source>
</reference>
<feature type="transmembrane region" description="Helical" evidence="1">
    <location>
        <begin position="12"/>
        <end position="33"/>
    </location>
</feature>
<sequence length="88" mass="9969">MLILLADKTKIITYSLVLIVGILIFLIGAFFWIRYRSDSSWSKKDSFRSKNSASNTVWEFTKKNFPILVTVIGLILIISSISALITLN</sequence>
<keyword evidence="1" id="KW-0472">Membrane</keyword>
<name>A0A7U4E9I1_MYCPK</name>